<name>A0AA37RNM2_9GAMM</name>
<organism evidence="1 2">
    <name type="scientific">Paraferrimonas sedimenticola</name>
    <dbReference type="NCBI Taxonomy" id="375674"/>
    <lineage>
        <taxon>Bacteria</taxon>
        <taxon>Pseudomonadati</taxon>
        <taxon>Pseudomonadota</taxon>
        <taxon>Gammaproteobacteria</taxon>
        <taxon>Alteromonadales</taxon>
        <taxon>Ferrimonadaceae</taxon>
        <taxon>Paraferrimonas</taxon>
    </lineage>
</organism>
<proteinExistence type="predicted"/>
<keyword evidence="2" id="KW-1185">Reference proteome</keyword>
<gene>
    <name evidence="1" type="ORF">GCM10007895_00170</name>
</gene>
<dbReference type="EMBL" id="BSNC01000001">
    <property type="protein sequence ID" value="GLP94711.1"/>
    <property type="molecule type" value="Genomic_DNA"/>
</dbReference>
<reference evidence="1" key="1">
    <citation type="journal article" date="2014" name="Int. J. Syst. Evol. Microbiol.">
        <title>Complete genome sequence of Corynebacterium casei LMG S-19264T (=DSM 44701T), isolated from a smear-ripened cheese.</title>
        <authorList>
            <consortium name="US DOE Joint Genome Institute (JGI-PGF)"/>
            <person name="Walter F."/>
            <person name="Albersmeier A."/>
            <person name="Kalinowski J."/>
            <person name="Ruckert C."/>
        </authorList>
    </citation>
    <scope>NUCLEOTIDE SEQUENCE</scope>
    <source>
        <strain evidence="1">NBRC 101628</strain>
    </source>
</reference>
<evidence type="ECO:0000313" key="1">
    <source>
        <dbReference type="EMBL" id="GLP94711.1"/>
    </source>
</evidence>
<evidence type="ECO:0000313" key="2">
    <source>
        <dbReference type="Proteomes" id="UP001161422"/>
    </source>
</evidence>
<reference evidence="1" key="2">
    <citation type="submission" date="2023-01" db="EMBL/GenBank/DDBJ databases">
        <title>Draft genome sequence of Paraferrimonas sedimenticola strain NBRC 101628.</title>
        <authorList>
            <person name="Sun Q."/>
            <person name="Mori K."/>
        </authorList>
    </citation>
    <scope>NUCLEOTIDE SEQUENCE</scope>
    <source>
        <strain evidence="1">NBRC 101628</strain>
    </source>
</reference>
<dbReference type="AlphaFoldDB" id="A0AA37RNM2"/>
<sequence length="60" mass="7023">MNTTYFERVSVENELTFLALKAETIGQVCRPTMTSQKELKQRYLAWLLSNSYLQSKTFVD</sequence>
<accession>A0AA37RNM2</accession>
<comment type="caution">
    <text evidence="1">The sequence shown here is derived from an EMBL/GenBank/DDBJ whole genome shotgun (WGS) entry which is preliminary data.</text>
</comment>
<dbReference type="Proteomes" id="UP001161422">
    <property type="component" value="Unassembled WGS sequence"/>
</dbReference>
<protein>
    <submittedName>
        <fullName evidence="1">Uncharacterized protein</fullName>
    </submittedName>
</protein>